<dbReference type="InterPro" id="IPR001036">
    <property type="entry name" value="Acrflvin-R"/>
</dbReference>
<dbReference type="Gene3D" id="1.20.1640.10">
    <property type="entry name" value="Multidrug efflux transporter AcrB transmembrane domain"/>
    <property type="match status" value="2"/>
</dbReference>
<keyword evidence="1" id="KW-0472">Membrane</keyword>
<dbReference type="PANTHER" id="PTHR32063">
    <property type="match status" value="1"/>
</dbReference>
<protein>
    <submittedName>
        <fullName evidence="2">Efflux RND transporter permease subunit</fullName>
    </submittedName>
</protein>
<dbReference type="Gene3D" id="3.30.70.1320">
    <property type="entry name" value="Multidrug efflux transporter AcrB pore domain like"/>
    <property type="match status" value="1"/>
</dbReference>
<feature type="transmembrane region" description="Helical" evidence="1">
    <location>
        <begin position="331"/>
        <end position="347"/>
    </location>
</feature>
<dbReference type="SUPFAM" id="SSF82693">
    <property type="entry name" value="Multidrug efflux transporter AcrB pore domain, PN1, PN2, PC1 and PC2 subdomains"/>
    <property type="match status" value="3"/>
</dbReference>
<dbReference type="Gene3D" id="3.30.2090.10">
    <property type="entry name" value="Multidrug efflux transporter AcrB TolC docking domain, DN and DC subdomains"/>
    <property type="match status" value="2"/>
</dbReference>
<dbReference type="Gene3D" id="3.30.70.1430">
    <property type="entry name" value="Multidrug efflux transporter AcrB pore domain"/>
    <property type="match status" value="2"/>
</dbReference>
<feature type="transmembrane region" description="Helical" evidence="1">
    <location>
        <begin position="451"/>
        <end position="475"/>
    </location>
</feature>
<name>A0ABY6N2R4_9ALTE</name>
<keyword evidence="1" id="KW-0812">Transmembrane</keyword>
<feature type="transmembrane region" description="Helical" evidence="1">
    <location>
        <begin position="867"/>
        <end position="886"/>
    </location>
</feature>
<gene>
    <name evidence="2" type="ORF">NKI27_01115</name>
</gene>
<feature type="transmembrane region" description="Helical" evidence="1">
    <location>
        <begin position="423"/>
        <end position="445"/>
    </location>
</feature>
<dbReference type="Proteomes" id="UP001163739">
    <property type="component" value="Chromosome"/>
</dbReference>
<keyword evidence="1" id="KW-1133">Transmembrane helix</keyword>
<organism evidence="2 3">
    <name type="scientific">Alkalimarinus alittae</name>
    <dbReference type="NCBI Taxonomy" id="2961619"/>
    <lineage>
        <taxon>Bacteria</taxon>
        <taxon>Pseudomonadati</taxon>
        <taxon>Pseudomonadota</taxon>
        <taxon>Gammaproteobacteria</taxon>
        <taxon>Alteromonadales</taxon>
        <taxon>Alteromonadaceae</taxon>
        <taxon>Alkalimarinus</taxon>
    </lineage>
</organism>
<feature type="transmembrane region" description="Helical" evidence="1">
    <location>
        <begin position="964"/>
        <end position="984"/>
    </location>
</feature>
<feature type="transmembrane region" description="Helical" evidence="1">
    <location>
        <begin position="526"/>
        <end position="544"/>
    </location>
</feature>
<dbReference type="InterPro" id="IPR027463">
    <property type="entry name" value="AcrB_DN_DC_subdom"/>
</dbReference>
<feature type="transmembrane region" description="Helical" evidence="1">
    <location>
        <begin position="893"/>
        <end position="913"/>
    </location>
</feature>
<feature type="transmembrane region" description="Helical" evidence="1">
    <location>
        <begin position="379"/>
        <end position="403"/>
    </location>
</feature>
<feature type="transmembrane region" description="Helical" evidence="1">
    <location>
        <begin position="996"/>
        <end position="1022"/>
    </location>
</feature>
<proteinExistence type="predicted"/>
<keyword evidence="3" id="KW-1185">Reference proteome</keyword>
<sequence>MIHFFAAHPTASRLIMGLFLLAGVLTLPEIKRETFPQINSYEVQVAVPYPGASPIDVEQAICRPLEDALDGISFTEEKRCEARNSIGYMTIKMLDEGDFREFNEDIKSAVDGIDSFPDKAETPVITELGRTQSVITVAVVADIPRPELKNLAEDMKQRMLRDTIVPLVDIQGFSTRQFKIQVSQHNLRQYGLSLQDIALLVSKQNIDLPAGDITTQDRNYQIRFSDEKRSIDELKQLVIIGGGQRNEVRLADIATITDGFDNEEDKVTFNGKPAAFLKINKNTRDDSLTILDATEQFIAEQKQRLPEQVELYLTQDQTSIINDRIEMLSTNAWQGLILVFVVMWLFFGTRYAFWVVMGLPISFLAGAFLLGNIGVSINMFSMVALLLALGILMDDAIVISESIGSQMKRGKKPIDAAVDGTKLVAKGVISSFLTTLCIFSGLLFLKGNIGQILVIIPTVLIAVISVSLIEAFFILPHHLQKSLTQQNKADKAKGWESRFRERFDTKFDEARAMIDRWVAELINVRYAFMGTVVAVFIISVSILASDVIKFSPFPNVEGDLIQARILMPTGTSLNRTEEVVKHYTESLQLSNERFTQKGNPAVEAVTVEFNTHADAFEAGPHLATISVDMRTAEERDFTLNAFMDDWRDTAGVVPDVWSVAFKDPSIGPGGRAIHIRLQGENLDELSQASHELQHWLAGYPGVNNLIDDLRPGKPEFTLHLKAGAFSLGIDAQTVASQLRAAYHGAKVIDSTVGLETYEVSVMLDEASKDELADFDSFPIIHPKSGAIIPLAHVADISPTRSYSRINRVDNQRTVTIYGDIDSDKNNTAEVLADLKKGKVAELQAQFPNTKINFEGEVKEAAETQGSMRIAFILGLAGVFILLSFQFRSYAEPLVVMLNIPLAFIGVVFGHWLMGIDITMPSLLGFVSLSGIVVNDSILLVEFVKRHVSEGMSVHEAAARASHDRFRAVLLTSLTTMAGMAPLLFETSLQAQILIPLATSIFFGIASSTLLVLFVVPCFYSILEDFGVAKASRKIQP</sequence>
<evidence type="ECO:0000256" key="1">
    <source>
        <dbReference type="SAM" id="Phobius"/>
    </source>
</evidence>
<dbReference type="SUPFAM" id="SSF82714">
    <property type="entry name" value="Multidrug efflux transporter AcrB TolC docking domain, DN and DC subdomains"/>
    <property type="match status" value="2"/>
</dbReference>
<evidence type="ECO:0000313" key="3">
    <source>
        <dbReference type="Proteomes" id="UP001163739"/>
    </source>
</evidence>
<dbReference type="EMBL" id="CP100390">
    <property type="protein sequence ID" value="UZE96376.1"/>
    <property type="molecule type" value="Genomic_DNA"/>
</dbReference>
<dbReference type="Gene3D" id="3.30.70.1440">
    <property type="entry name" value="Multidrug efflux transporter AcrB pore domain"/>
    <property type="match status" value="1"/>
</dbReference>
<dbReference type="RefSeq" id="WP_265047861.1">
    <property type="nucleotide sequence ID" value="NZ_CP100390.1"/>
</dbReference>
<dbReference type="PANTHER" id="PTHR32063:SF33">
    <property type="entry name" value="RND SUPERFAMILY EFFLUX PUMP PERMEASE COMPONENT"/>
    <property type="match status" value="1"/>
</dbReference>
<feature type="transmembrane region" description="Helical" evidence="1">
    <location>
        <begin position="354"/>
        <end position="373"/>
    </location>
</feature>
<dbReference type="SUPFAM" id="SSF82866">
    <property type="entry name" value="Multidrug efflux transporter AcrB transmembrane domain"/>
    <property type="match status" value="2"/>
</dbReference>
<evidence type="ECO:0000313" key="2">
    <source>
        <dbReference type="EMBL" id="UZE96376.1"/>
    </source>
</evidence>
<accession>A0ABY6N2R4</accession>
<dbReference type="PRINTS" id="PR00702">
    <property type="entry name" value="ACRIFLAVINRP"/>
</dbReference>
<dbReference type="Pfam" id="PF00873">
    <property type="entry name" value="ACR_tran"/>
    <property type="match status" value="1"/>
</dbReference>
<reference evidence="2" key="1">
    <citation type="submission" date="2022-06" db="EMBL/GenBank/DDBJ databases">
        <title>Alkalimarinus sp. nov., isolated from gut of a Alitta virens.</title>
        <authorList>
            <person name="Yang A.I."/>
            <person name="Shin N.-R."/>
        </authorList>
    </citation>
    <scope>NUCLEOTIDE SEQUENCE</scope>
    <source>
        <strain evidence="2">A2M4</strain>
    </source>
</reference>
<feature type="transmembrane region" description="Helical" evidence="1">
    <location>
        <begin position="919"/>
        <end position="943"/>
    </location>
</feature>